<organism evidence="1 2">
    <name type="scientific">Streptomyces afghaniensis 772</name>
    <dbReference type="NCBI Taxonomy" id="1283301"/>
    <lineage>
        <taxon>Bacteria</taxon>
        <taxon>Bacillati</taxon>
        <taxon>Actinomycetota</taxon>
        <taxon>Actinomycetes</taxon>
        <taxon>Kitasatosporales</taxon>
        <taxon>Streptomycetaceae</taxon>
        <taxon>Streptomyces</taxon>
    </lineage>
</organism>
<accession>S4M565</accession>
<dbReference type="AlphaFoldDB" id="S4M565"/>
<proteinExistence type="predicted"/>
<reference evidence="1 2" key="1">
    <citation type="submission" date="2013-02" db="EMBL/GenBank/DDBJ databases">
        <title>Draft Genome Sequence of Streptomyces afghaniensis, Which Produces Compounds of the Julimycin B-Complex.</title>
        <authorList>
            <person name="Gruening B.A."/>
            <person name="Praeg A."/>
            <person name="Erxleben A."/>
            <person name="Guenther S."/>
            <person name="Fiedler H.-P."/>
            <person name="Goodfellow M."/>
            <person name="Mueller M."/>
        </authorList>
    </citation>
    <scope>NUCLEOTIDE SEQUENCE [LARGE SCALE GENOMIC DNA]</scope>
    <source>
        <strain evidence="1 2">772</strain>
    </source>
</reference>
<evidence type="ECO:0000313" key="1">
    <source>
        <dbReference type="EMBL" id="EPJ34318.1"/>
    </source>
</evidence>
<keyword evidence="2" id="KW-1185">Reference proteome</keyword>
<dbReference type="HOGENOM" id="CLU_3391558_0_0_11"/>
<name>S4M565_9ACTN</name>
<evidence type="ECO:0000313" key="2">
    <source>
        <dbReference type="Proteomes" id="UP000015001"/>
    </source>
</evidence>
<gene>
    <name evidence="1" type="ORF">STAFG_8639</name>
</gene>
<dbReference type="Proteomes" id="UP000015001">
    <property type="component" value="Unassembled WGS sequence"/>
</dbReference>
<dbReference type="EMBL" id="AOPY01001704">
    <property type="protein sequence ID" value="EPJ34318.1"/>
    <property type="molecule type" value="Genomic_DNA"/>
</dbReference>
<comment type="caution">
    <text evidence="1">The sequence shown here is derived from an EMBL/GenBank/DDBJ whole genome shotgun (WGS) entry which is preliminary data.</text>
</comment>
<sequence>MPLSSLVLPILMPSGTIHTGTWNPWDEPVTPR</sequence>
<protein>
    <submittedName>
        <fullName evidence="1">Uncharacterized protein</fullName>
    </submittedName>
</protein>